<evidence type="ECO:0000256" key="1">
    <source>
        <dbReference type="SAM" id="Phobius"/>
    </source>
</evidence>
<keyword evidence="1" id="KW-0472">Membrane</keyword>
<reference evidence="3 4" key="1">
    <citation type="submission" date="2021-08" db="EMBL/GenBank/DDBJ databases">
        <title>Complete genome sequence of Leptospira kobayashii strain E30.</title>
        <authorList>
            <person name="Nakao R."/>
            <person name="Nakamura S."/>
            <person name="Masuzawa T."/>
            <person name="Koizumi N."/>
        </authorList>
    </citation>
    <scope>NUCLEOTIDE SEQUENCE [LARGE SCALE GENOMIC DNA]</scope>
    <source>
        <strain evidence="3 4">E30</strain>
    </source>
</reference>
<dbReference type="InterPro" id="IPR036291">
    <property type="entry name" value="NAD(P)-bd_dom_sf"/>
</dbReference>
<accession>A0ABN6K9Z9</accession>
<feature type="transmembrane region" description="Helical" evidence="1">
    <location>
        <begin position="249"/>
        <end position="268"/>
    </location>
</feature>
<gene>
    <name evidence="3" type="ORF">LPTSP3_g05780</name>
</gene>
<sequence>MNVLITGGSGVLGRKLIESVLEKYKIIAIGKEYGRISETIRHHKNFKFYERDLTEIRSVQDFKITEPIDLIVHLAGAVSGSKLSEKDFFTINAESTKHLAALAKEKHSKAMLLASSVSVYGAQEEPIYTTSPTLGSTVYARSKIAAEEYLRNAGIPYSIFRIASVYGLSSKSFIQKLFSLYKKGFYPKIKNQSPKSIIHIEDLNLAILAWIERVLTGASIRPVYVISHPESVTIQQVIEEFKTHRKPRWGILGIPVFPIFIPIFDLFYKILRKWQGLPYHESPLGPLLHSIEAYSEESWRDLHLIPKWDLRKGTTQYK</sequence>
<proteinExistence type="predicted"/>
<keyword evidence="1" id="KW-1133">Transmembrane helix</keyword>
<evidence type="ECO:0000313" key="3">
    <source>
        <dbReference type="EMBL" id="BDA77648.1"/>
    </source>
</evidence>
<dbReference type="InterPro" id="IPR050177">
    <property type="entry name" value="Lipid_A_modif_metabolic_enz"/>
</dbReference>
<name>A0ABN6K9Z9_9LEPT</name>
<evidence type="ECO:0000259" key="2">
    <source>
        <dbReference type="Pfam" id="PF01370"/>
    </source>
</evidence>
<dbReference type="SUPFAM" id="SSF51735">
    <property type="entry name" value="NAD(P)-binding Rossmann-fold domains"/>
    <property type="match status" value="1"/>
</dbReference>
<dbReference type="PANTHER" id="PTHR43245">
    <property type="entry name" value="BIFUNCTIONAL POLYMYXIN RESISTANCE PROTEIN ARNA"/>
    <property type="match status" value="1"/>
</dbReference>
<dbReference type="InterPro" id="IPR001509">
    <property type="entry name" value="Epimerase_deHydtase"/>
</dbReference>
<dbReference type="Gene3D" id="3.40.50.720">
    <property type="entry name" value="NAD(P)-binding Rossmann-like Domain"/>
    <property type="match status" value="1"/>
</dbReference>
<feature type="domain" description="NAD-dependent epimerase/dehydratase" evidence="2">
    <location>
        <begin position="3"/>
        <end position="214"/>
    </location>
</feature>
<dbReference type="Pfam" id="PF01370">
    <property type="entry name" value="Epimerase"/>
    <property type="match status" value="1"/>
</dbReference>
<dbReference type="Proteomes" id="UP000245263">
    <property type="component" value="Chromosome 1"/>
</dbReference>
<protein>
    <recommendedName>
        <fullName evidence="2">NAD-dependent epimerase/dehydratase domain-containing protein</fullName>
    </recommendedName>
</protein>
<keyword evidence="1" id="KW-0812">Transmembrane</keyword>
<dbReference type="EMBL" id="AP025028">
    <property type="protein sequence ID" value="BDA77648.1"/>
    <property type="molecule type" value="Genomic_DNA"/>
</dbReference>
<keyword evidence="4" id="KW-1185">Reference proteome</keyword>
<organism evidence="3 4">
    <name type="scientific">Leptospira kobayashii</name>
    <dbReference type="NCBI Taxonomy" id="1917830"/>
    <lineage>
        <taxon>Bacteria</taxon>
        <taxon>Pseudomonadati</taxon>
        <taxon>Spirochaetota</taxon>
        <taxon>Spirochaetia</taxon>
        <taxon>Leptospirales</taxon>
        <taxon>Leptospiraceae</taxon>
        <taxon>Leptospira</taxon>
    </lineage>
</organism>
<evidence type="ECO:0000313" key="4">
    <source>
        <dbReference type="Proteomes" id="UP000245263"/>
    </source>
</evidence>